<proteinExistence type="predicted"/>
<organism evidence="2 3">
    <name type="scientific">Nitrosococcus watsoni (strain C-113)</name>
    <dbReference type="NCBI Taxonomy" id="105559"/>
    <lineage>
        <taxon>Bacteria</taxon>
        <taxon>Pseudomonadati</taxon>
        <taxon>Pseudomonadota</taxon>
        <taxon>Gammaproteobacteria</taxon>
        <taxon>Chromatiales</taxon>
        <taxon>Chromatiaceae</taxon>
        <taxon>Nitrosococcus</taxon>
    </lineage>
</organism>
<dbReference type="AlphaFoldDB" id="D8K9P8"/>
<protein>
    <recommendedName>
        <fullName evidence="4">Transmembrane protein</fullName>
    </recommendedName>
</protein>
<keyword evidence="1" id="KW-0472">Membrane</keyword>
<gene>
    <name evidence="2" type="ordered locus">Nwat_0367</name>
</gene>
<feature type="transmembrane region" description="Helical" evidence="1">
    <location>
        <begin position="203"/>
        <end position="227"/>
    </location>
</feature>
<evidence type="ECO:0000256" key="1">
    <source>
        <dbReference type="SAM" id="Phobius"/>
    </source>
</evidence>
<dbReference type="OrthoDB" id="9975306at2"/>
<keyword evidence="1" id="KW-0812">Transmembrane</keyword>
<feature type="transmembrane region" description="Helical" evidence="1">
    <location>
        <begin position="101"/>
        <end position="122"/>
    </location>
</feature>
<sequence>MNITSDQMPIESHAQSSILSERLKRGLVGGALMEAITGIGAITLTIIGLSGVAPMTMGAIAVIVVGVGLLSESGTLMAEYPAIMSRTRKRFRDRIEFSTGFGAEAITGIIAIVLGILVLLGAEPRVLLPYAAIVLGIGLVLASAAISFINSVNLNFLLEGHEDSHEEHIAHTALGTAMGVQVVLGFAVIVLGILALVGLHPDLTLVAILVASVAALMDGVAISGRVISASTD</sequence>
<keyword evidence="3" id="KW-1185">Reference proteome</keyword>
<dbReference type="Proteomes" id="UP000000393">
    <property type="component" value="Chromosome"/>
</dbReference>
<name>D8K9P8_NITWC</name>
<evidence type="ECO:0000313" key="2">
    <source>
        <dbReference type="EMBL" id="ADJ27337.1"/>
    </source>
</evidence>
<keyword evidence="1" id="KW-1133">Transmembrane helix</keyword>
<accession>D8K9P8</accession>
<dbReference type="HOGENOM" id="CLU_1213776_0_0_6"/>
<reference evidence="2 3" key="1">
    <citation type="submission" date="2010-06" db="EMBL/GenBank/DDBJ databases">
        <title>Complete sequence of chromosome of Nitrosococcus watsoni C-113.</title>
        <authorList>
            <consortium name="US DOE Joint Genome Institute"/>
            <person name="Lucas S."/>
            <person name="Copeland A."/>
            <person name="Lapidus A."/>
            <person name="Cheng J.-F."/>
            <person name="Bruce D."/>
            <person name="Goodwin L."/>
            <person name="Pitluck S."/>
            <person name="Malfatti S.A."/>
            <person name="Chain P.S.G."/>
            <person name="Land M."/>
            <person name="Hauser L."/>
            <person name="Kyrpides N."/>
            <person name="Ivanova N."/>
            <person name="Cambell M.A."/>
            <person name="Heidelberg J.F."/>
            <person name="Klotz M.G."/>
            <person name="Woyke T."/>
        </authorList>
    </citation>
    <scope>NUCLEOTIDE SEQUENCE [LARGE SCALE GENOMIC DNA]</scope>
    <source>
        <strain evidence="2 3">C-113</strain>
    </source>
</reference>
<dbReference type="EMBL" id="CP002086">
    <property type="protein sequence ID" value="ADJ27337.1"/>
    <property type="molecule type" value="Genomic_DNA"/>
</dbReference>
<evidence type="ECO:0008006" key="4">
    <source>
        <dbReference type="Google" id="ProtNLM"/>
    </source>
</evidence>
<dbReference type="RefSeq" id="WP_013219447.1">
    <property type="nucleotide sequence ID" value="NC_014315.1"/>
</dbReference>
<feature type="transmembrane region" description="Helical" evidence="1">
    <location>
        <begin position="59"/>
        <end position="80"/>
    </location>
</feature>
<dbReference type="KEGG" id="nwa:Nwat_0367"/>
<feature type="transmembrane region" description="Helical" evidence="1">
    <location>
        <begin position="27"/>
        <end position="53"/>
    </location>
</feature>
<dbReference type="eggNOG" id="ENOG50337K0">
    <property type="taxonomic scope" value="Bacteria"/>
</dbReference>
<evidence type="ECO:0000313" key="3">
    <source>
        <dbReference type="Proteomes" id="UP000000393"/>
    </source>
</evidence>
<feature type="transmembrane region" description="Helical" evidence="1">
    <location>
        <begin position="128"/>
        <end position="152"/>
    </location>
</feature>
<feature type="transmembrane region" description="Helical" evidence="1">
    <location>
        <begin position="173"/>
        <end position="197"/>
    </location>
</feature>